<dbReference type="Pfam" id="PF14329">
    <property type="entry name" value="DUF4386"/>
    <property type="match status" value="1"/>
</dbReference>
<dbReference type="EMBL" id="LFZX01000346">
    <property type="protein sequence ID" value="KNC65233.1"/>
    <property type="molecule type" value="Genomic_DNA"/>
</dbReference>
<comment type="caution">
    <text evidence="2">The sequence shown here is derived from an EMBL/GenBank/DDBJ whole genome shotgun (WGS) entry which is preliminary data.</text>
</comment>
<evidence type="ECO:0000256" key="1">
    <source>
        <dbReference type="SAM" id="Phobius"/>
    </source>
</evidence>
<keyword evidence="1" id="KW-0812">Transmembrane</keyword>
<feature type="transmembrane region" description="Helical" evidence="1">
    <location>
        <begin position="85"/>
        <end position="108"/>
    </location>
</feature>
<dbReference type="Proteomes" id="UP000036850">
    <property type="component" value="Unassembled WGS sequence"/>
</dbReference>
<dbReference type="PATRIC" id="fig|43658.6.peg.3944"/>
<evidence type="ECO:0000313" key="2">
    <source>
        <dbReference type="EMBL" id="KNC65233.1"/>
    </source>
</evidence>
<organism evidence="2 3">
    <name type="scientific">Pseudoalteromonas rubra</name>
    <dbReference type="NCBI Taxonomy" id="43658"/>
    <lineage>
        <taxon>Bacteria</taxon>
        <taxon>Pseudomonadati</taxon>
        <taxon>Pseudomonadota</taxon>
        <taxon>Gammaproteobacteria</taxon>
        <taxon>Alteromonadales</taxon>
        <taxon>Pseudoalteromonadaceae</taxon>
        <taxon>Pseudoalteromonas</taxon>
    </lineage>
</organism>
<feature type="transmembrane region" description="Helical" evidence="1">
    <location>
        <begin position="48"/>
        <end position="73"/>
    </location>
</feature>
<keyword evidence="1" id="KW-0472">Membrane</keyword>
<dbReference type="AlphaFoldDB" id="A0A0L0EMU8"/>
<gene>
    <name evidence="2" type="ORF">AC626_24435</name>
</gene>
<proteinExistence type="predicted"/>
<feature type="transmembrane region" description="Helical" evidence="1">
    <location>
        <begin position="193"/>
        <end position="212"/>
    </location>
</feature>
<dbReference type="InterPro" id="IPR025495">
    <property type="entry name" value="DUF4386"/>
</dbReference>
<evidence type="ECO:0008006" key="4">
    <source>
        <dbReference type="Google" id="ProtNLM"/>
    </source>
</evidence>
<sequence>MSHQLAARIAGFLFLISTSSYMYADSILSPLLRLPDFLNQAAQNQSTLALAALLEFINCAAVVGISIVIYPIIKRYSERVAIGYIAGRVIEAAMLISGAVMLMTFGAMGEKLAASSVMHSEQLYIMGSALKTERYFSFLMGMIALAIFGFLLNITLFKYRLVPRVLAGLGLLGYVMLLLKVLFDFFDVSVGGAWMYIPGGLFEFLLPLWLIFKGFDLSAEPQAGTSGK</sequence>
<evidence type="ECO:0000313" key="3">
    <source>
        <dbReference type="Proteomes" id="UP000036850"/>
    </source>
</evidence>
<name>A0A0L0EMU8_9GAMM</name>
<dbReference type="OrthoDB" id="1176146at2"/>
<keyword evidence="1" id="KW-1133">Transmembrane helix</keyword>
<reference evidence="3" key="1">
    <citation type="submission" date="2015-07" db="EMBL/GenBank/DDBJ databases">
        <title>Draft genome sequence of a Pseudoalteromonas rubra strain, OCN096, isolated from Kaneohe Bay, Oahu, Hawaii.</title>
        <authorList>
            <person name="Beurmann S."/>
            <person name="Ushijima B."/>
            <person name="Belcaid M."/>
            <person name="Callahan S.M."/>
            <person name="Aeby G.S."/>
        </authorList>
    </citation>
    <scope>NUCLEOTIDE SEQUENCE [LARGE SCALE GENOMIC DNA]</scope>
    <source>
        <strain evidence="3">OCN096</strain>
    </source>
</reference>
<protein>
    <recommendedName>
        <fullName evidence="4">DUF4386 domain-containing protein</fullName>
    </recommendedName>
</protein>
<accession>A0A0L0EMU8</accession>
<feature type="transmembrane region" description="Helical" evidence="1">
    <location>
        <begin position="135"/>
        <end position="154"/>
    </location>
</feature>
<feature type="transmembrane region" description="Helical" evidence="1">
    <location>
        <begin position="161"/>
        <end position="181"/>
    </location>
</feature>